<organism evidence="1 2">
    <name type="scientific">Prevotella intermedia</name>
    <dbReference type="NCBI Taxonomy" id="28131"/>
    <lineage>
        <taxon>Bacteria</taxon>
        <taxon>Pseudomonadati</taxon>
        <taxon>Bacteroidota</taxon>
        <taxon>Bacteroidia</taxon>
        <taxon>Bacteroidales</taxon>
        <taxon>Prevotellaceae</taxon>
        <taxon>Prevotella</taxon>
    </lineage>
</organism>
<proteinExistence type="predicted"/>
<evidence type="ECO:0000313" key="2">
    <source>
        <dbReference type="Proteomes" id="UP000229102"/>
    </source>
</evidence>
<protein>
    <submittedName>
        <fullName evidence="1">Uncharacterized protein</fullName>
    </submittedName>
</protein>
<dbReference type="EMBL" id="PENF01000002">
    <property type="protein sequence ID" value="PJI19271.1"/>
    <property type="molecule type" value="Genomic_DNA"/>
</dbReference>
<dbReference type="Proteomes" id="UP000229102">
    <property type="component" value="Unassembled WGS sequence"/>
</dbReference>
<comment type="caution">
    <text evidence="1">The sequence shown here is derived from an EMBL/GenBank/DDBJ whole genome shotgun (WGS) entry which is preliminary data.</text>
</comment>
<dbReference type="AlphaFoldDB" id="A0AAJ3VD27"/>
<name>A0AAJ3VD27_PREIN</name>
<sequence length="143" mass="16998">MFSAIATRRATKPHPHTLLYIRVKGEKRVNIFHKRIYCITALLSAHCKTYCFAFQKRSFCTVKAAVLHRKTYAFAMSNRNYRFSSELSLQNKGGFLPWLNQNFIKIIYFTKYFRTFVLISRNDNCLPFFALQRCKVRTVFARY</sequence>
<reference evidence="1 2" key="1">
    <citation type="submission" date="2017-11" db="EMBL/GenBank/DDBJ databases">
        <title>Genome sequencing of Prevotella intermedia KCOM 2698.</title>
        <authorList>
            <person name="Kook J.-K."/>
            <person name="Park S.-N."/>
            <person name="Lim Y.K."/>
        </authorList>
    </citation>
    <scope>NUCLEOTIDE SEQUENCE [LARGE SCALE GENOMIC DNA]</scope>
    <source>
        <strain evidence="1 2">KCOM 2698</strain>
    </source>
</reference>
<gene>
    <name evidence="1" type="ORF">CTM53_12060</name>
</gene>
<evidence type="ECO:0000313" key="1">
    <source>
        <dbReference type="EMBL" id="PJI19271.1"/>
    </source>
</evidence>
<accession>A0AAJ3VD27</accession>